<evidence type="ECO:0000313" key="1">
    <source>
        <dbReference type="EMBL" id="KAJ3001209.1"/>
    </source>
</evidence>
<accession>A0ACC1PSV4</accession>
<evidence type="ECO:0000313" key="2">
    <source>
        <dbReference type="Proteomes" id="UP001144978"/>
    </source>
</evidence>
<gene>
    <name evidence="1" type="ORF">NUW54_g6576</name>
</gene>
<reference evidence="1" key="1">
    <citation type="submission" date="2022-08" db="EMBL/GenBank/DDBJ databases">
        <title>Genome Sequence of Pycnoporus sanguineus.</title>
        <authorList>
            <person name="Buettner E."/>
        </authorList>
    </citation>
    <scope>NUCLEOTIDE SEQUENCE</scope>
    <source>
        <strain evidence="1">CG-C14</strain>
    </source>
</reference>
<organism evidence="1 2">
    <name type="scientific">Trametes sanguinea</name>
    <dbReference type="NCBI Taxonomy" id="158606"/>
    <lineage>
        <taxon>Eukaryota</taxon>
        <taxon>Fungi</taxon>
        <taxon>Dikarya</taxon>
        <taxon>Basidiomycota</taxon>
        <taxon>Agaricomycotina</taxon>
        <taxon>Agaricomycetes</taxon>
        <taxon>Polyporales</taxon>
        <taxon>Polyporaceae</taxon>
        <taxon>Trametes</taxon>
    </lineage>
</organism>
<dbReference type="EMBL" id="JANSHE010001772">
    <property type="protein sequence ID" value="KAJ3001209.1"/>
    <property type="molecule type" value="Genomic_DNA"/>
</dbReference>
<keyword evidence="2" id="KW-1185">Reference proteome</keyword>
<proteinExistence type="predicted"/>
<sequence>MRYTRLRYEPPTRRVLPPSMLAIPNSLSPSPWSPARAAAQCNATKIFPLIPAYLSSRTNRTNTHIRIASTFNEHHRSPRIHRSASHRIASHSNNDSPRIIPAAIRTPIIHRLPPHARIRWMMIPRRTRMDRPFPLLPPHTGVIRPRDPWNPFLLTPRRGEEAVGARVMYTATVYQYDFATLFLPVTLFVAMCPSSWYIVR</sequence>
<dbReference type="Proteomes" id="UP001144978">
    <property type="component" value="Unassembled WGS sequence"/>
</dbReference>
<protein>
    <submittedName>
        <fullName evidence="1">Uncharacterized protein</fullName>
    </submittedName>
</protein>
<name>A0ACC1PSV4_9APHY</name>
<comment type="caution">
    <text evidence="1">The sequence shown here is derived from an EMBL/GenBank/DDBJ whole genome shotgun (WGS) entry which is preliminary data.</text>
</comment>